<sequence length="86" mass="9691">MLSAEHSRQVNGRIFNRIFDMRNALLQNGYRQPHESVIHQSAVWSASSQNFRQMHGISQSKSSADKTSAPGRSKHSLTITKGRVKL</sequence>
<keyword evidence="3" id="KW-1185">Reference proteome</keyword>
<gene>
    <name evidence="2" type="ORF">A5636_17805</name>
</gene>
<dbReference type="Proteomes" id="UP000093629">
    <property type="component" value="Unassembled WGS sequence"/>
</dbReference>
<proteinExistence type="predicted"/>
<dbReference type="EMBL" id="LZLQ01000015">
    <property type="protein sequence ID" value="OBK19277.1"/>
    <property type="molecule type" value="Genomic_DNA"/>
</dbReference>
<evidence type="ECO:0000256" key="1">
    <source>
        <dbReference type="SAM" id="MobiDB-lite"/>
    </source>
</evidence>
<feature type="compositionally biased region" description="Polar residues" evidence="1">
    <location>
        <begin position="53"/>
        <end position="66"/>
    </location>
</feature>
<dbReference type="AlphaFoldDB" id="A0A1A3NFU9"/>
<name>A0A1A3NFU9_MYCAS</name>
<evidence type="ECO:0000313" key="2">
    <source>
        <dbReference type="EMBL" id="OBK19277.1"/>
    </source>
</evidence>
<organism evidence="2 3">
    <name type="scientific">Mycobacterium asiaticum</name>
    <dbReference type="NCBI Taxonomy" id="1790"/>
    <lineage>
        <taxon>Bacteria</taxon>
        <taxon>Bacillati</taxon>
        <taxon>Actinomycetota</taxon>
        <taxon>Actinomycetes</taxon>
        <taxon>Mycobacteriales</taxon>
        <taxon>Mycobacteriaceae</taxon>
        <taxon>Mycobacterium</taxon>
    </lineage>
</organism>
<evidence type="ECO:0000313" key="3">
    <source>
        <dbReference type="Proteomes" id="UP000093629"/>
    </source>
</evidence>
<reference evidence="2 3" key="1">
    <citation type="submission" date="2016-06" db="EMBL/GenBank/DDBJ databases">
        <authorList>
            <person name="Kjaerup R.B."/>
            <person name="Dalgaard T.S."/>
            <person name="Juul-Madsen H.R."/>
        </authorList>
    </citation>
    <scope>NUCLEOTIDE SEQUENCE [LARGE SCALE GENOMIC DNA]</scope>
    <source>
        <strain evidence="2 3">1245139.5</strain>
    </source>
</reference>
<comment type="caution">
    <text evidence="2">The sequence shown here is derived from an EMBL/GenBank/DDBJ whole genome shotgun (WGS) entry which is preliminary data.</text>
</comment>
<accession>A0A1A3NFU9</accession>
<protein>
    <submittedName>
        <fullName evidence="2">Uncharacterized protein</fullName>
    </submittedName>
</protein>
<feature type="region of interest" description="Disordered" evidence="1">
    <location>
        <begin position="53"/>
        <end position="86"/>
    </location>
</feature>